<dbReference type="Proteomes" id="UP000684084">
    <property type="component" value="Unassembled WGS sequence"/>
</dbReference>
<dbReference type="VEuPathDB" id="FungiDB:RhiirFUN_007746"/>
<comment type="caution">
    <text evidence="2">The sequence shown here is derived from an EMBL/GenBank/DDBJ whole genome shotgun (WGS) entry which is preliminary data.</text>
</comment>
<feature type="compositionally biased region" description="Polar residues" evidence="1">
    <location>
        <begin position="32"/>
        <end position="42"/>
    </location>
</feature>
<feature type="compositionally biased region" description="Acidic residues" evidence="1">
    <location>
        <begin position="97"/>
        <end position="132"/>
    </location>
</feature>
<evidence type="ECO:0000313" key="2">
    <source>
        <dbReference type="EMBL" id="CAB5363038.1"/>
    </source>
</evidence>
<name>A0A915Z527_9GLOM</name>
<proteinExistence type="predicted"/>
<sequence length="407" mass="46475">MLPKISRINLNLHEFPMKIKKNESIKGRPLGSKNTITVSEVSTPIRKASSSVNEKKNNKKKVTSRNTYEVSRKTPEIPAFTLQVPRSMLEESAVNDKDEESAVNDKGDDDDNEDRDDEDVDEDVDDFESEDRDVDDFLQALSNTGNQTNELNTREQVNESNTITNINSMNNLPEVANKTNVTTQLDGLNALDICNWLVRHQYILDLANKMLSAKTSHDETNVNNSSSSFSSSNENKSRLWDEELKCLFLRQRDPSGAILDSFIRLVCGYEPYTEEAKSIMRVSRKRLGDYRNKLNTSIAKLVQEFKELKQREQQRVPALPSQSSIDQYIDEAVVAKKILQRYIASTNEAELKRNGSFIKLVKFIRECFKIHYRNKDVKKVKELDALTKDLFIPSRSGRNLASSLVLE</sequence>
<dbReference type="EMBL" id="CAGKOT010000018">
    <property type="protein sequence ID" value="CAB5363038.1"/>
    <property type="molecule type" value="Genomic_DNA"/>
</dbReference>
<evidence type="ECO:0000313" key="3">
    <source>
        <dbReference type="Proteomes" id="UP000684084"/>
    </source>
</evidence>
<dbReference type="AlphaFoldDB" id="A0A915Z527"/>
<reference evidence="2" key="1">
    <citation type="submission" date="2020-05" db="EMBL/GenBank/DDBJ databases">
        <authorList>
            <person name="Rincon C."/>
            <person name="Sanders R I."/>
            <person name="Robbins C."/>
            <person name="Chaturvedi A."/>
        </authorList>
    </citation>
    <scope>NUCLEOTIDE SEQUENCE</scope>
    <source>
        <strain evidence="2">CHB12</strain>
    </source>
</reference>
<feature type="region of interest" description="Disordered" evidence="1">
    <location>
        <begin position="25"/>
        <end position="132"/>
    </location>
</feature>
<dbReference type="OrthoDB" id="2409414at2759"/>
<organism evidence="2 3">
    <name type="scientific">Rhizophagus irregularis</name>
    <dbReference type="NCBI Taxonomy" id="588596"/>
    <lineage>
        <taxon>Eukaryota</taxon>
        <taxon>Fungi</taxon>
        <taxon>Fungi incertae sedis</taxon>
        <taxon>Mucoromycota</taxon>
        <taxon>Glomeromycotina</taxon>
        <taxon>Glomeromycetes</taxon>
        <taxon>Glomerales</taxon>
        <taxon>Glomeraceae</taxon>
        <taxon>Rhizophagus</taxon>
    </lineage>
</organism>
<evidence type="ECO:0000256" key="1">
    <source>
        <dbReference type="SAM" id="MobiDB-lite"/>
    </source>
</evidence>
<protein>
    <submittedName>
        <fullName evidence="2">Uncharacterized protein</fullName>
    </submittedName>
</protein>
<gene>
    <name evidence="2" type="ORF">CHRIB12_LOCUS9314</name>
</gene>
<accession>A0A915Z527</accession>